<dbReference type="InterPro" id="IPR011390">
    <property type="entry name" value="IGFBP_rP_mac25"/>
</dbReference>
<keyword evidence="7" id="KW-1185">Reference proteome</keyword>
<dbReference type="GO" id="GO:0005520">
    <property type="term" value="F:insulin-like growth factor binding"/>
    <property type="evidence" value="ECO:0007669"/>
    <property type="project" value="InterPro"/>
</dbReference>
<dbReference type="PROSITE" id="PS51323">
    <property type="entry name" value="IGFBP_N_2"/>
    <property type="match status" value="1"/>
</dbReference>
<feature type="domain" description="IGFBP N-terminal" evidence="5">
    <location>
        <begin position="19"/>
        <end position="102"/>
    </location>
</feature>
<comment type="caution">
    <text evidence="6">The sequence shown here is derived from an EMBL/GenBank/DDBJ whole genome shotgun (WGS) entry which is preliminary data.</text>
</comment>
<comment type="subcellular location">
    <subcellularLocation>
        <location evidence="1">Secreted</location>
    </subcellularLocation>
</comment>
<dbReference type="GO" id="GO:0001558">
    <property type="term" value="P:regulation of cell growth"/>
    <property type="evidence" value="ECO:0007669"/>
    <property type="project" value="InterPro"/>
</dbReference>
<dbReference type="GO" id="GO:0009966">
    <property type="term" value="P:regulation of signal transduction"/>
    <property type="evidence" value="ECO:0007669"/>
    <property type="project" value="TreeGrafter"/>
</dbReference>
<keyword evidence="3" id="KW-0732">Signal</keyword>
<proteinExistence type="predicted"/>
<dbReference type="Proteomes" id="UP001152795">
    <property type="component" value="Unassembled WGS sequence"/>
</dbReference>
<gene>
    <name evidence="6" type="ORF">PACLA_8A057925</name>
</gene>
<protein>
    <submittedName>
        <fullName evidence="6">Cysteine-rich motor neuron 1 -like</fullName>
    </submittedName>
</protein>
<evidence type="ECO:0000256" key="4">
    <source>
        <dbReference type="ARBA" id="ARBA00023157"/>
    </source>
</evidence>
<dbReference type="GO" id="GO:0005576">
    <property type="term" value="C:extracellular region"/>
    <property type="evidence" value="ECO:0007669"/>
    <property type="project" value="UniProtKB-SubCell"/>
</dbReference>
<dbReference type="EMBL" id="CACRXK020000602">
    <property type="protein sequence ID" value="CAB3983341.1"/>
    <property type="molecule type" value="Genomic_DNA"/>
</dbReference>
<evidence type="ECO:0000256" key="3">
    <source>
        <dbReference type="ARBA" id="ARBA00022729"/>
    </source>
</evidence>
<dbReference type="PANTHER" id="PTHR14186:SF20">
    <property type="entry name" value="CYSTEINE-RICH MOTOR NEURON 1 PROTEIN-LIKE"/>
    <property type="match status" value="1"/>
</dbReference>
<reference evidence="6" key="1">
    <citation type="submission" date="2020-04" db="EMBL/GenBank/DDBJ databases">
        <authorList>
            <person name="Alioto T."/>
            <person name="Alioto T."/>
            <person name="Gomez Garrido J."/>
        </authorList>
    </citation>
    <scope>NUCLEOTIDE SEQUENCE</scope>
    <source>
        <strain evidence="6">A484AB</strain>
    </source>
</reference>
<evidence type="ECO:0000256" key="1">
    <source>
        <dbReference type="ARBA" id="ARBA00004613"/>
    </source>
</evidence>
<dbReference type="OrthoDB" id="6368040at2759"/>
<evidence type="ECO:0000313" key="6">
    <source>
        <dbReference type="EMBL" id="CAB3983341.1"/>
    </source>
</evidence>
<dbReference type="SMART" id="SM00121">
    <property type="entry name" value="IB"/>
    <property type="match status" value="1"/>
</dbReference>
<keyword evidence="4" id="KW-1015">Disulfide bond</keyword>
<accession>A0A6S7GDM2</accession>
<dbReference type="InterPro" id="IPR009030">
    <property type="entry name" value="Growth_fac_rcpt_cys_sf"/>
</dbReference>
<dbReference type="InterPro" id="IPR000867">
    <property type="entry name" value="IGFBP-like"/>
</dbReference>
<name>A0A6S7GDM2_PARCT</name>
<dbReference type="SUPFAM" id="SSF57184">
    <property type="entry name" value="Growth factor receptor domain"/>
    <property type="match status" value="1"/>
</dbReference>
<evidence type="ECO:0000256" key="2">
    <source>
        <dbReference type="ARBA" id="ARBA00022525"/>
    </source>
</evidence>
<organism evidence="6 7">
    <name type="scientific">Paramuricea clavata</name>
    <name type="common">Red gorgonian</name>
    <name type="synonym">Violescent sea-whip</name>
    <dbReference type="NCBI Taxonomy" id="317549"/>
    <lineage>
        <taxon>Eukaryota</taxon>
        <taxon>Metazoa</taxon>
        <taxon>Cnidaria</taxon>
        <taxon>Anthozoa</taxon>
        <taxon>Octocorallia</taxon>
        <taxon>Malacalcyonacea</taxon>
        <taxon>Plexauridae</taxon>
        <taxon>Paramuricea</taxon>
    </lineage>
</organism>
<dbReference type="Gene3D" id="4.10.40.20">
    <property type="match status" value="1"/>
</dbReference>
<evidence type="ECO:0000259" key="5">
    <source>
        <dbReference type="PROSITE" id="PS51323"/>
    </source>
</evidence>
<keyword evidence="2" id="KW-0964">Secreted</keyword>
<dbReference type="PANTHER" id="PTHR14186">
    <property type="entry name" value="INSULIN-LIKE GROWTH FACTOR BINDING PROTEIN-RELATED"/>
    <property type="match status" value="1"/>
</dbReference>
<sequence length="104" mass="10708">MRTIFLIALVTSAILIITQALSCPKCDSGLVKCTAIHKLNCKGGLVAGVCGCCAVCAKVKGEDCGGPFNITGKCDCGLKCLKNPKDIVTVGEFNAKGTCVPSKK</sequence>
<dbReference type="AlphaFoldDB" id="A0A6S7GDM2"/>
<evidence type="ECO:0000313" key="7">
    <source>
        <dbReference type="Proteomes" id="UP001152795"/>
    </source>
</evidence>